<evidence type="ECO:0000259" key="4">
    <source>
        <dbReference type="PROSITE" id="PS50994"/>
    </source>
</evidence>
<comment type="similarity">
    <text evidence="1">Belongs to the beta type-B retroviral polymerase family. HERV class-II K(HML-2) pol subfamily.</text>
</comment>
<reference evidence="5 6" key="1">
    <citation type="submission" date="2022-01" db="EMBL/GenBank/DDBJ databases">
        <title>A high-quality chromosome-level genome assembly of rohu carp, Labeo rohita.</title>
        <authorList>
            <person name="Arick M.A. II"/>
            <person name="Hsu C.-Y."/>
            <person name="Magbanua Z."/>
            <person name="Pechanova O."/>
            <person name="Grover C."/>
            <person name="Miller E."/>
            <person name="Thrash A."/>
            <person name="Ezzel L."/>
            <person name="Alam S."/>
            <person name="Benzie J."/>
            <person name="Hamilton M."/>
            <person name="Karsi A."/>
            <person name="Lawrence M.L."/>
            <person name="Peterson D.G."/>
        </authorList>
    </citation>
    <scope>NUCLEOTIDE SEQUENCE [LARGE SCALE GENOMIC DNA]</scope>
    <source>
        <strain evidence="6">BAU-BD-2019</strain>
        <tissue evidence="5">Blood</tissue>
    </source>
</reference>
<keyword evidence="6" id="KW-1185">Reference proteome</keyword>
<dbReference type="PROSITE" id="PS50878">
    <property type="entry name" value="RT_POL"/>
    <property type="match status" value="1"/>
</dbReference>
<organism evidence="5 6">
    <name type="scientific">Labeo rohita</name>
    <name type="common">Indian major carp</name>
    <name type="synonym">Cyprinus rohita</name>
    <dbReference type="NCBI Taxonomy" id="84645"/>
    <lineage>
        <taxon>Eukaryota</taxon>
        <taxon>Metazoa</taxon>
        <taxon>Chordata</taxon>
        <taxon>Craniata</taxon>
        <taxon>Vertebrata</taxon>
        <taxon>Euteleostomi</taxon>
        <taxon>Actinopterygii</taxon>
        <taxon>Neopterygii</taxon>
        <taxon>Teleostei</taxon>
        <taxon>Ostariophysi</taxon>
        <taxon>Cypriniformes</taxon>
        <taxon>Cyprinidae</taxon>
        <taxon>Labeoninae</taxon>
        <taxon>Labeonini</taxon>
        <taxon>Labeo</taxon>
    </lineage>
</organism>
<sequence>MVNRFVFVYLDDILIFSQNKHDHVQHISQVLQCLLENRLIARMKKCEFHAWSVPFLGFVVSPDGDSFRTLVKSPLPLTDLTSTRKRIGFTTFGKDALLRIFEVEASPILPVAILPPERVVAAGLFHPLTVPAQPWSHIVMDFITGLPLSRGKTVVLTVVDRFSKAVHFFPLLKLPSARETAAVVLDHVFRIHGLPVNVVSDKDPRFVSRFWTEFCQQLGATASLSSGYHPQTNGQAERANKDLERVLASTEPSSWSSRLTMELTITPSRSRVLAANHHYSPPKSLTLLFHTRKHLFRDASALGGSPEKPLLGLVIRTRHQRTVTVPSPYRHRTKPPLYVYGQKVWLSSQDLHFRLPSRKLGPKFVGPFTVSKVLSPVPNPPPPRLVEGSQAYMVRQLINVRRGGRDHQYLVDWEGYGPEERCWVLINQFHRCHGESSGDARRCP</sequence>
<evidence type="ECO:0000313" key="6">
    <source>
        <dbReference type="Proteomes" id="UP000830375"/>
    </source>
</evidence>
<dbReference type="EMBL" id="JACTAM010000005">
    <property type="protein sequence ID" value="KAI2664147.1"/>
    <property type="molecule type" value="Genomic_DNA"/>
</dbReference>
<dbReference type="InterPro" id="IPR012337">
    <property type="entry name" value="RNaseH-like_sf"/>
</dbReference>
<dbReference type="Pfam" id="PF00078">
    <property type="entry name" value="RVT_1"/>
    <property type="match status" value="1"/>
</dbReference>
<dbReference type="PANTHER" id="PTHR37984">
    <property type="entry name" value="PROTEIN CBG26694"/>
    <property type="match status" value="1"/>
</dbReference>
<evidence type="ECO:0000256" key="2">
    <source>
        <dbReference type="ARBA" id="ARBA00012180"/>
    </source>
</evidence>
<gene>
    <name evidence="5" type="ORF">H4Q32_002281</name>
</gene>
<evidence type="ECO:0000256" key="1">
    <source>
        <dbReference type="ARBA" id="ARBA00010879"/>
    </source>
</evidence>
<dbReference type="SUPFAM" id="SSF56672">
    <property type="entry name" value="DNA/RNA polymerases"/>
    <property type="match status" value="1"/>
</dbReference>
<dbReference type="Gene3D" id="3.30.70.270">
    <property type="match status" value="1"/>
</dbReference>
<dbReference type="InterPro" id="IPR043502">
    <property type="entry name" value="DNA/RNA_pol_sf"/>
</dbReference>
<dbReference type="PROSITE" id="PS50994">
    <property type="entry name" value="INTEGRASE"/>
    <property type="match status" value="1"/>
</dbReference>
<proteinExistence type="inferred from homology"/>
<feature type="domain" description="Integrase catalytic" evidence="4">
    <location>
        <begin position="130"/>
        <end position="300"/>
    </location>
</feature>
<dbReference type="InterPro" id="IPR000477">
    <property type="entry name" value="RT_dom"/>
</dbReference>
<evidence type="ECO:0000259" key="3">
    <source>
        <dbReference type="PROSITE" id="PS50878"/>
    </source>
</evidence>
<feature type="domain" description="Reverse transcriptase" evidence="3">
    <location>
        <begin position="1"/>
        <end position="60"/>
    </location>
</feature>
<dbReference type="InterPro" id="IPR043128">
    <property type="entry name" value="Rev_trsase/Diguanyl_cyclase"/>
</dbReference>
<dbReference type="EC" id="3.1.26.4" evidence="2"/>
<dbReference type="Gene3D" id="3.30.420.10">
    <property type="entry name" value="Ribonuclease H-like superfamily/Ribonuclease H"/>
    <property type="match status" value="1"/>
</dbReference>
<dbReference type="Gene3D" id="2.40.50.40">
    <property type="match status" value="1"/>
</dbReference>
<evidence type="ECO:0000313" key="5">
    <source>
        <dbReference type="EMBL" id="KAI2664147.1"/>
    </source>
</evidence>
<comment type="caution">
    <text evidence="5">The sequence shown here is derived from an EMBL/GenBank/DDBJ whole genome shotgun (WGS) entry which is preliminary data.</text>
</comment>
<protein>
    <recommendedName>
        <fullName evidence="2">ribonuclease H</fullName>
        <ecNumber evidence="2">3.1.26.4</ecNumber>
    </recommendedName>
</protein>
<name>A0ABQ8MMQ5_LABRO</name>
<dbReference type="InterPro" id="IPR050951">
    <property type="entry name" value="Retrovirus_Pol_polyprotein"/>
</dbReference>
<dbReference type="Pfam" id="PF00665">
    <property type="entry name" value="rve"/>
    <property type="match status" value="1"/>
</dbReference>
<dbReference type="InterPro" id="IPR016197">
    <property type="entry name" value="Chromo-like_dom_sf"/>
</dbReference>
<accession>A0ABQ8MMQ5</accession>
<dbReference type="SUPFAM" id="SSF54160">
    <property type="entry name" value="Chromo domain-like"/>
    <property type="match status" value="1"/>
</dbReference>
<dbReference type="InterPro" id="IPR001584">
    <property type="entry name" value="Integrase_cat-core"/>
</dbReference>
<dbReference type="PANTHER" id="PTHR37984:SF15">
    <property type="entry name" value="INTEGRASE CATALYTIC DOMAIN-CONTAINING PROTEIN"/>
    <property type="match status" value="1"/>
</dbReference>
<dbReference type="SUPFAM" id="SSF53098">
    <property type="entry name" value="Ribonuclease H-like"/>
    <property type="match status" value="1"/>
</dbReference>
<dbReference type="InterPro" id="IPR036397">
    <property type="entry name" value="RNaseH_sf"/>
</dbReference>
<dbReference type="Proteomes" id="UP000830375">
    <property type="component" value="Unassembled WGS sequence"/>
</dbReference>